<keyword evidence="1" id="KW-0472">Membrane</keyword>
<dbReference type="PANTHER" id="PTHR11559">
    <property type="entry name" value="CARBOXYLESTERASE"/>
    <property type="match status" value="1"/>
</dbReference>
<protein>
    <submittedName>
        <fullName evidence="5">Inactive carboxylesterase 4</fullName>
    </submittedName>
</protein>
<dbReference type="RefSeq" id="XP_012939416.2">
    <property type="nucleotide sequence ID" value="XM_013083962.2"/>
</dbReference>
<evidence type="ECO:0000313" key="5">
    <source>
        <dbReference type="RefSeq" id="XP_012939416.2"/>
    </source>
</evidence>
<feature type="signal peptide" evidence="2">
    <location>
        <begin position="1"/>
        <end position="25"/>
    </location>
</feature>
<organism evidence="4 5">
    <name type="scientific">Aplysia californica</name>
    <name type="common">California sea hare</name>
    <dbReference type="NCBI Taxonomy" id="6500"/>
    <lineage>
        <taxon>Eukaryota</taxon>
        <taxon>Metazoa</taxon>
        <taxon>Spiralia</taxon>
        <taxon>Lophotrochozoa</taxon>
        <taxon>Mollusca</taxon>
        <taxon>Gastropoda</taxon>
        <taxon>Heterobranchia</taxon>
        <taxon>Euthyneura</taxon>
        <taxon>Tectipleura</taxon>
        <taxon>Aplysiida</taxon>
        <taxon>Aplysioidea</taxon>
        <taxon>Aplysiidae</taxon>
        <taxon>Aplysia</taxon>
    </lineage>
</organism>
<evidence type="ECO:0000256" key="2">
    <source>
        <dbReference type="SAM" id="SignalP"/>
    </source>
</evidence>
<evidence type="ECO:0000259" key="3">
    <source>
        <dbReference type="Pfam" id="PF00135"/>
    </source>
</evidence>
<dbReference type="SUPFAM" id="SSF53474">
    <property type="entry name" value="alpha/beta-Hydrolases"/>
    <property type="match status" value="1"/>
</dbReference>
<sequence length="258" mass="28601">MAGRVHLVFIVLVLLTTSLVRECQAIDPTVSAPAGRFQGLRENDQKGQPYFAFRGIPYAKPPVGELRFALPKLLSKLDGTFDATHFGQICPFPDVFLNFLEKEQGGEDCLFLNVYTKELAPSSPKKVLVFIHGGGYVVGSSNEYNTGTVVTTHDIVVVTINYRLGVLGFFSTEDQSSPGNFGLWDITLALKWVKDNIVSFGGDPNDVTILYPGSLLGVLLWVIFPSLLTPKDFSLRRIHRAELLLQHSAKHLTHRKML</sequence>
<name>A0ABM1A2C5_APLCA</name>
<dbReference type="GeneID" id="101848120"/>
<feature type="domain" description="Carboxylesterase type B" evidence="3">
    <location>
        <begin position="27"/>
        <end position="210"/>
    </location>
</feature>
<dbReference type="Pfam" id="PF00135">
    <property type="entry name" value="COesterase"/>
    <property type="match status" value="1"/>
</dbReference>
<feature type="transmembrane region" description="Helical" evidence="1">
    <location>
        <begin position="209"/>
        <end position="228"/>
    </location>
</feature>
<keyword evidence="2" id="KW-0732">Signal</keyword>
<evidence type="ECO:0000313" key="4">
    <source>
        <dbReference type="Proteomes" id="UP000694888"/>
    </source>
</evidence>
<reference evidence="5" key="1">
    <citation type="submission" date="2025-08" db="UniProtKB">
        <authorList>
            <consortium name="RefSeq"/>
        </authorList>
    </citation>
    <scope>IDENTIFICATION</scope>
</reference>
<keyword evidence="1" id="KW-1133">Transmembrane helix</keyword>
<dbReference type="Proteomes" id="UP000694888">
    <property type="component" value="Unplaced"/>
</dbReference>
<keyword evidence="1" id="KW-0812">Transmembrane</keyword>
<dbReference type="InterPro" id="IPR029058">
    <property type="entry name" value="AB_hydrolase_fold"/>
</dbReference>
<dbReference type="Gene3D" id="3.40.50.1820">
    <property type="entry name" value="alpha/beta hydrolase"/>
    <property type="match status" value="1"/>
</dbReference>
<gene>
    <name evidence="5" type="primary">LOC101848120</name>
</gene>
<evidence type="ECO:0000256" key="1">
    <source>
        <dbReference type="SAM" id="Phobius"/>
    </source>
</evidence>
<proteinExistence type="predicted"/>
<feature type="chain" id="PRO_5047236882" evidence="2">
    <location>
        <begin position="26"/>
        <end position="258"/>
    </location>
</feature>
<keyword evidence="4" id="KW-1185">Reference proteome</keyword>
<dbReference type="InterPro" id="IPR002018">
    <property type="entry name" value="CarbesteraseB"/>
</dbReference>
<accession>A0ABM1A2C5</accession>
<dbReference type="InterPro" id="IPR050309">
    <property type="entry name" value="Type-B_Carboxylest/Lipase"/>
</dbReference>